<dbReference type="CDD" id="cd00293">
    <property type="entry name" value="USP-like"/>
    <property type="match status" value="1"/>
</dbReference>
<dbReference type="Proteomes" id="UP000077037">
    <property type="component" value="Unassembled WGS sequence"/>
</dbReference>
<sequence length="284" mass="30782">MKQVIACLDGITRAQGICDYAIWATRRMDTDLEFLHVQEPHSEQAGLSDLSGSLWLGAQEALLRELSELDEKRAAVEQEHGKQLLELALERARAAGLARLDARQYRGDLIDTLIESEPDARLFVLGHHEKPVKPSRLFPDHRLESAVRALHRPILVAGAVFREPASFMVAYDGSATARKTVEMVSRSPLLAGLSAHVVMAGGDAAQAQAALSEARAELANTGFDARTAHVPGDPVQALTAYAGDHAVDLIAMGAYGHSRIRHLMLGSTTTAILGQVRLPLLILR</sequence>
<reference evidence="3 4" key="1">
    <citation type="submission" date="2016-03" db="EMBL/GenBank/DDBJ databases">
        <authorList>
            <consortium name="Pathogen Informatics"/>
        </authorList>
    </citation>
    <scope>NUCLEOTIDE SEQUENCE [LARGE SCALE GENOMIC DNA]</scope>
    <source>
        <strain evidence="3 4">NCTC13364</strain>
    </source>
</reference>
<evidence type="ECO:0000313" key="4">
    <source>
        <dbReference type="Proteomes" id="UP000077037"/>
    </source>
</evidence>
<dbReference type="EMBL" id="FKBS01000013">
    <property type="protein sequence ID" value="SAI12061.1"/>
    <property type="molecule type" value="Genomic_DNA"/>
</dbReference>
<dbReference type="Pfam" id="PF00582">
    <property type="entry name" value="Usp"/>
    <property type="match status" value="1"/>
</dbReference>
<dbReference type="RefSeq" id="WP_066410284.1">
    <property type="nucleotide sequence ID" value="NZ_FKBS01000013.1"/>
</dbReference>
<evidence type="ECO:0000259" key="2">
    <source>
        <dbReference type="Pfam" id="PF00582"/>
    </source>
</evidence>
<dbReference type="AlphaFoldDB" id="A0A157MSP7"/>
<evidence type="ECO:0000256" key="1">
    <source>
        <dbReference type="ARBA" id="ARBA00008791"/>
    </source>
</evidence>
<organism evidence="3 4">
    <name type="scientific">Bordetella ansorpii</name>
    <dbReference type="NCBI Taxonomy" id="288768"/>
    <lineage>
        <taxon>Bacteria</taxon>
        <taxon>Pseudomonadati</taxon>
        <taxon>Pseudomonadota</taxon>
        <taxon>Betaproteobacteria</taxon>
        <taxon>Burkholderiales</taxon>
        <taxon>Alcaligenaceae</taxon>
        <taxon>Bordetella</taxon>
    </lineage>
</organism>
<dbReference type="InterPro" id="IPR006016">
    <property type="entry name" value="UspA"/>
</dbReference>
<proteinExistence type="inferred from homology"/>
<dbReference type="PRINTS" id="PR01438">
    <property type="entry name" value="UNVRSLSTRESS"/>
</dbReference>
<dbReference type="PANTHER" id="PTHR46268:SF15">
    <property type="entry name" value="UNIVERSAL STRESS PROTEIN HP_0031"/>
    <property type="match status" value="1"/>
</dbReference>
<protein>
    <submittedName>
        <fullName evidence="3">Universal stress protein family</fullName>
    </submittedName>
</protein>
<dbReference type="SUPFAM" id="SSF52402">
    <property type="entry name" value="Adenine nucleotide alpha hydrolases-like"/>
    <property type="match status" value="2"/>
</dbReference>
<dbReference type="PANTHER" id="PTHR46268">
    <property type="entry name" value="STRESS RESPONSE PROTEIN NHAX"/>
    <property type="match status" value="1"/>
</dbReference>
<dbReference type="OrthoDB" id="9804721at2"/>
<dbReference type="InterPro" id="IPR006015">
    <property type="entry name" value="Universal_stress_UspA"/>
</dbReference>
<gene>
    <name evidence="3" type="ORF">SAMEA1982600_01396</name>
</gene>
<feature type="domain" description="UspA" evidence="2">
    <location>
        <begin position="202"/>
        <end position="284"/>
    </location>
</feature>
<name>A0A157MSP7_9BORD</name>
<accession>A0A157MSP7</accession>
<dbReference type="Gene3D" id="3.40.50.12370">
    <property type="match status" value="1"/>
</dbReference>
<comment type="similarity">
    <text evidence="1">Belongs to the universal stress protein A family.</text>
</comment>
<evidence type="ECO:0000313" key="3">
    <source>
        <dbReference type="EMBL" id="SAI12061.1"/>
    </source>
</evidence>